<evidence type="ECO:0000313" key="2">
    <source>
        <dbReference type="Proteomes" id="UP001239111"/>
    </source>
</evidence>
<keyword evidence="2" id="KW-1185">Reference proteome</keyword>
<accession>A0ACC2NUV9</accession>
<evidence type="ECO:0000313" key="1">
    <source>
        <dbReference type="EMBL" id="KAJ8674917.1"/>
    </source>
</evidence>
<protein>
    <submittedName>
        <fullName evidence="1">Uncharacterized protein</fullName>
    </submittedName>
</protein>
<name>A0ACC2NUV9_9HYME</name>
<reference evidence="1" key="1">
    <citation type="submission" date="2023-04" db="EMBL/GenBank/DDBJ databases">
        <title>A chromosome-level genome assembly of the parasitoid wasp Eretmocerus hayati.</title>
        <authorList>
            <person name="Zhong Y."/>
            <person name="Liu S."/>
            <person name="Liu Y."/>
        </authorList>
    </citation>
    <scope>NUCLEOTIDE SEQUENCE</scope>
    <source>
        <strain evidence="1">ZJU_SS_LIU_2023</strain>
    </source>
</reference>
<gene>
    <name evidence="1" type="ORF">QAD02_010703</name>
</gene>
<organism evidence="1 2">
    <name type="scientific">Eretmocerus hayati</name>
    <dbReference type="NCBI Taxonomy" id="131215"/>
    <lineage>
        <taxon>Eukaryota</taxon>
        <taxon>Metazoa</taxon>
        <taxon>Ecdysozoa</taxon>
        <taxon>Arthropoda</taxon>
        <taxon>Hexapoda</taxon>
        <taxon>Insecta</taxon>
        <taxon>Pterygota</taxon>
        <taxon>Neoptera</taxon>
        <taxon>Endopterygota</taxon>
        <taxon>Hymenoptera</taxon>
        <taxon>Apocrita</taxon>
        <taxon>Proctotrupomorpha</taxon>
        <taxon>Chalcidoidea</taxon>
        <taxon>Aphelinidae</taxon>
        <taxon>Aphelininae</taxon>
        <taxon>Eretmocerus</taxon>
    </lineage>
</organism>
<proteinExistence type="predicted"/>
<dbReference type="EMBL" id="CM056742">
    <property type="protein sequence ID" value="KAJ8674917.1"/>
    <property type="molecule type" value="Genomic_DNA"/>
</dbReference>
<sequence length="644" mass="73853">MEEEIRAVRAALCSPAYQQVIALIEVTRMSKNVQIAHLKRVEGNELFKKKYHSSFDHEVIFQKYSLCLALTDKESEEHAVAYSNRSASHFHLTKYEDCMSDISRAINITKSSLLKCKLLCREVECRVALGIPDAEKTLQKAKFWMNRSDEKQACMSHIQKAETAIKESDGRPRERKFFLNKTPSVEKCVNDFSSITVQYNTKYGNHVIALKDIQAGEVIFVERPYVTSLCLERAYFYCCHCFITSWTMIPCDGCSWCMFCSEKCKQEAWEEYHSIECVAYGYLNKNPSTDIDHLVQCPLRSVIIGVNQAGSIRNLRNELRAIDKEGYPDKFFENSKLKNTSFQNLYSLCSKVGFDQKQDSWFSDITLRLVIALAKHTNFFGKKFNTAECRNFATNEDVIFIASLIMKLIKICLVNGQSVVNKSIYSKVDGAWYQNLEQLTKGFSVSIISSLINHSCNPNVSRCFAENNNVIVYALQPIKKGSQIFECYLDGYCGTSNRMKLQGFHNTHYEIPKEVRQTILKTRGIRCVCEACARNWPPLKPVLKDMIKKKPGSYHKKLFKTPLEMKLFKTNKKIINLAECSEYAEYNPNMVSMLSKSIEEATNGAPSGDPPSIITWELITTLKRVFDRLYGCRLYIPNDSDLYE</sequence>
<comment type="caution">
    <text evidence="1">The sequence shown here is derived from an EMBL/GenBank/DDBJ whole genome shotgun (WGS) entry which is preliminary data.</text>
</comment>
<dbReference type="Proteomes" id="UP001239111">
    <property type="component" value="Chromosome 2"/>
</dbReference>